<name>T0YAA5_9ZZZZ</name>
<dbReference type="InterPro" id="IPR011518">
    <property type="entry name" value="Transposase_36"/>
</dbReference>
<dbReference type="NCBIfam" id="NF033519">
    <property type="entry name" value="transpos_ISAzo13"/>
    <property type="match status" value="1"/>
</dbReference>
<organism evidence="1">
    <name type="scientific">mine drainage metagenome</name>
    <dbReference type="NCBI Taxonomy" id="410659"/>
    <lineage>
        <taxon>unclassified sequences</taxon>
        <taxon>metagenomes</taxon>
        <taxon>ecological metagenomes</taxon>
    </lineage>
</organism>
<accession>T0YAA5</accession>
<protein>
    <submittedName>
        <fullName evidence="1">Rhodopirellula transposase family protein</fullName>
    </submittedName>
</protein>
<evidence type="ECO:0000313" key="1">
    <source>
        <dbReference type="EMBL" id="EQD32106.1"/>
    </source>
</evidence>
<sequence length="418" mass="46502">MALPPPASSNADTYWMRVFATLNEPQRRRLAAAQALSLGRGGLQHVCQLTGLSPAVVIKGKRELLSNEPLLSDRQRRVGAGRKPLTTSDPAALQALQRLVDDTTAGDPTGSLRWTHKSTRTLAEEMTRHGHPVSHTTVAALLKELGYSLQVNAKNKEGRSPVERDQQFRHINAQVRAFQEAGNPVLSIDTKKKEKVGLFKNPGLAWRPKGTPVEVNTYDFPDLGKGTAIPYGVYDVRRNEGFVNVGMNHDTSEFAVEGLRWWWQQYGRRRYPHATGLLLCADGGGSNGSRNRGWKLHLQELASLIGKRITVCHYPPGASKWNRIEHRMFSQISLNWQGIPLESYETVVNLIAGTKTRTGLKVRARLDNGVYAKGQKVSRKQMDGVRIHPHTANPQWNYDILPHRTRQGTLGSATGNIT</sequence>
<reference evidence="1" key="1">
    <citation type="submission" date="2013-08" db="EMBL/GenBank/DDBJ databases">
        <authorList>
            <person name="Mendez C."/>
            <person name="Richter M."/>
            <person name="Ferrer M."/>
            <person name="Sanchez J."/>
        </authorList>
    </citation>
    <scope>NUCLEOTIDE SEQUENCE</scope>
</reference>
<proteinExistence type="predicted"/>
<gene>
    <name evidence="1" type="ORF">B2A_13684</name>
</gene>
<dbReference type="AlphaFoldDB" id="T0YAA5"/>
<dbReference type="EMBL" id="AUZZ01009915">
    <property type="protein sequence ID" value="EQD32106.1"/>
    <property type="molecule type" value="Genomic_DNA"/>
</dbReference>
<dbReference type="Pfam" id="PF07592">
    <property type="entry name" value="DDE_Tnp_ISAZ013"/>
    <property type="match status" value="1"/>
</dbReference>
<reference evidence="1" key="2">
    <citation type="journal article" date="2014" name="ISME J.">
        <title>Microbial stratification in low pH oxic and suboxic macroscopic growths along an acid mine drainage.</title>
        <authorList>
            <person name="Mendez-Garcia C."/>
            <person name="Mesa V."/>
            <person name="Sprenger R.R."/>
            <person name="Richter M."/>
            <person name="Diez M.S."/>
            <person name="Solano J."/>
            <person name="Bargiela R."/>
            <person name="Golyshina O.V."/>
            <person name="Manteca A."/>
            <person name="Ramos J.L."/>
            <person name="Gallego J.R."/>
            <person name="Llorente I."/>
            <person name="Martins Dos Santos V.A."/>
            <person name="Jensen O.N."/>
            <person name="Pelaez A.I."/>
            <person name="Sanchez J."/>
            <person name="Ferrer M."/>
        </authorList>
    </citation>
    <scope>NUCLEOTIDE SEQUENCE</scope>
</reference>
<comment type="caution">
    <text evidence="1">The sequence shown here is derived from an EMBL/GenBank/DDBJ whole genome shotgun (WGS) entry which is preliminary data.</text>
</comment>